<dbReference type="GO" id="GO:0003677">
    <property type="term" value="F:DNA binding"/>
    <property type="evidence" value="ECO:0007669"/>
    <property type="project" value="InterPro"/>
</dbReference>
<proteinExistence type="predicted"/>
<comment type="caution">
    <text evidence="3">The sequence shown here is derived from an EMBL/GenBank/DDBJ whole genome shotgun (WGS) entry which is preliminary data.</text>
</comment>
<evidence type="ECO:0000256" key="1">
    <source>
        <dbReference type="ARBA" id="ARBA00004123"/>
    </source>
</evidence>
<name>A0AAV8ZP59_9CUCU</name>
<feature type="domain" description="HTH psq-type" evidence="2">
    <location>
        <begin position="27"/>
        <end position="65"/>
    </location>
</feature>
<dbReference type="GO" id="GO:0005634">
    <property type="term" value="C:nucleus"/>
    <property type="evidence" value="ECO:0007669"/>
    <property type="project" value="UniProtKB-SubCell"/>
</dbReference>
<organism evidence="3 4">
    <name type="scientific">Rhamnusium bicolor</name>
    <dbReference type="NCBI Taxonomy" id="1586634"/>
    <lineage>
        <taxon>Eukaryota</taxon>
        <taxon>Metazoa</taxon>
        <taxon>Ecdysozoa</taxon>
        <taxon>Arthropoda</taxon>
        <taxon>Hexapoda</taxon>
        <taxon>Insecta</taxon>
        <taxon>Pterygota</taxon>
        <taxon>Neoptera</taxon>
        <taxon>Endopterygota</taxon>
        <taxon>Coleoptera</taxon>
        <taxon>Polyphaga</taxon>
        <taxon>Cucujiformia</taxon>
        <taxon>Chrysomeloidea</taxon>
        <taxon>Cerambycidae</taxon>
        <taxon>Lepturinae</taxon>
        <taxon>Rhagiini</taxon>
        <taxon>Rhamnusium</taxon>
    </lineage>
</organism>
<gene>
    <name evidence="3" type="ORF">NQ314_002875</name>
</gene>
<dbReference type="InterPro" id="IPR007889">
    <property type="entry name" value="HTH_Psq"/>
</dbReference>
<dbReference type="Proteomes" id="UP001162156">
    <property type="component" value="Unassembled WGS sequence"/>
</dbReference>
<dbReference type="EMBL" id="JANEYF010000851">
    <property type="protein sequence ID" value="KAJ8967558.1"/>
    <property type="molecule type" value="Genomic_DNA"/>
</dbReference>
<evidence type="ECO:0000313" key="4">
    <source>
        <dbReference type="Proteomes" id="UP001162156"/>
    </source>
</evidence>
<evidence type="ECO:0000259" key="2">
    <source>
        <dbReference type="Pfam" id="PF05225"/>
    </source>
</evidence>
<protein>
    <recommendedName>
        <fullName evidence="2">HTH psq-type domain-containing protein</fullName>
    </recommendedName>
</protein>
<sequence length="266" mass="30651">MVLCRIEEMPSKYKRTPGSRAYIDYTKEKLEECLSAIKTGAMSQRFASVHYRIPRSTIKNKLKNRFTNKPGHPTIFTAAEEASFSAHIIKISEFGFPVNYLDLRFNIKTYLTRQGRTVRQFRHNMPGRYWIQLFLKRRPELTVRFAANIKKVRAGVNAEMISEYIENLKVVTDGVSPDQIYNYDESNLTDDPGRKRVICKRGCKYPERVLNSTKSSTSVMFCGNAAGEVLPPYIVYKAENLWSTISPPRAQLSTHSSVTYQRIFEP</sequence>
<reference evidence="3" key="1">
    <citation type="journal article" date="2023" name="Insect Mol. Biol.">
        <title>Genome sequencing provides insights into the evolution of gene families encoding plant cell wall-degrading enzymes in longhorned beetles.</title>
        <authorList>
            <person name="Shin N.R."/>
            <person name="Okamura Y."/>
            <person name="Kirsch R."/>
            <person name="Pauchet Y."/>
        </authorList>
    </citation>
    <scope>NUCLEOTIDE SEQUENCE</scope>
    <source>
        <strain evidence="3">RBIC_L_NR</strain>
    </source>
</reference>
<dbReference type="Pfam" id="PF05225">
    <property type="entry name" value="HTH_psq"/>
    <property type="match status" value="1"/>
</dbReference>
<comment type="subcellular location">
    <subcellularLocation>
        <location evidence="1">Nucleus</location>
    </subcellularLocation>
</comment>
<dbReference type="InterPro" id="IPR009057">
    <property type="entry name" value="Homeodomain-like_sf"/>
</dbReference>
<accession>A0AAV8ZP59</accession>
<dbReference type="SUPFAM" id="SSF46689">
    <property type="entry name" value="Homeodomain-like"/>
    <property type="match status" value="1"/>
</dbReference>
<evidence type="ECO:0000313" key="3">
    <source>
        <dbReference type="EMBL" id="KAJ8967558.1"/>
    </source>
</evidence>
<dbReference type="AlphaFoldDB" id="A0AAV8ZP59"/>
<keyword evidence="4" id="KW-1185">Reference proteome</keyword>
<dbReference type="Gene3D" id="1.10.10.60">
    <property type="entry name" value="Homeodomain-like"/>
    <property type="match status" value="1"/>
</dbReference>